<evidence type="ECO:0000313" key="2">
    <source>
        <dbReference type="EMBL" id="MCP8938135.1"/>
    </source>
</evidence>
<keyword evidence="3" id="KW-1185">Reference proteome</keyword>
<feature type="transmembrane region" description="Helical" evidence="1">
    <location>
        <begin position="20"/>
        <end position="38"/>
    </location>
</feature>
<reference evidence="2 3" key="1">
    <citation type="submission" date="2022-07" db="EMBL/GenBank/DDBJ databases">
        <authorList>
            <person name="Li W.-J."/>
            <person name="Deng Q.-Q."/>
        </authorList>
    </citation>
    <scope>NUCLEOTIDE SEQUENCE [LARGE SCALE GENOMIC DNA]</scope>
    <source>
        <strain evidence="2 3">SYSU M60028</strain>
    </source>
</reference>
<proteinExistence type="predicted"/>
<keyword evidence="1" id="KW-0472">Membrane</keyword>
<protein>
    <submittedName>
        <fullName evidence="2">Flp family type IVb pilin</fullName>
    </submittedName>
</protein>
<comment type="caution">
    <text evidence="2">The sequence shown here is derived from an EMBL/GenBank/DDBJ whole genome shotgun (WGS) entry which is preliminary data.</text>
</comment>
<name>A0ABT1LBJ6_9HYPH</name>
<accession>A0ABT1LBJ6</accession>
<evidence type="ECO:0000313" key="3">
    <source>
        <dbReference type="Proteomes" id="UP001205890"/>
    </source>
</evidence>
<dbReference type="EMBL" id="JANCLU010000004">
    <property type="protein sequence ID" value="MCP8938135.1"/>
    <property type="molecule type" value="Genomic_DNA"/>
</dbReference>
<sequence>MLALLSRFAGDERANTTVEFGLIGGIIMIGLIGAFASLRGNLQMTFQPKTFP</sequence>
<evidence type="ECO:0000256" key="1">
    <source>
        <dbReference type="SAM" id="Phobius"/>
    </source>
</evidence>
<dbReference type="Proteomes" id="UP001205890">
    <property type="component" value="Unassembled WGS sequence"/>
</dbReference>
<gene>
    <name evidence="2" type="ORF">NK718_06375</name>
</gene>
<keyword evidence="1" id="KW-0812">Transmembrane</keyword>
<keyword evidence="1" id="KW-1133">Transmembrane helix</keyword>
<dbReference type="RefSeq" id="WP_254739727.1">
    <property type="nucleotide sequence ID" value="NZ_JANCLU010000004.1"/>
</dbReference>
<organism evidence="2 3">
    <name type="scientific">Alsobacter ponti</name>
    <dbReference type="NCBI Taxonomy" id="2962936"/>
    <lineage>
        <taxon>Bacteria</taxon>
        <taxon>Pseudomonadati</taxon>
        <taxon>Pseudomonadota</taxon>
        <taxon>Alphaproteobacteria</taxon>
        <taxon>Hyphomicrobiales</taxon>
        <taxon>Alsobacteraceae</taxon>
        <taxon>Alsobacter</taxon>
    </lineage>
</organism>